<proteinExistence type="inferred from homology"/>
<evidence type="ECO:0000256" key="1">
    <source>
        <dbReference type="ARBA" id="ARBA00007435"/>
    </source>
</evidence>
<dbReference type="InterPro" id="IPR000305">
    <property type="entry name" value="GIY-YIG_endonuc"/>
</dbReference>
<reference evidence="3 4" key="1">
    <citation type="submission" date="2017-09" db="EMBL/GenBank/DDBJ databases">
        <title>Depth-based differentiation of microbial function through sediment-hosted aquifers and enrichment of novel symbionts in the deep terrestrial subsurface.</title>
        <authorList>
            <person name="Probst A.J."/>
            <person name="Ladd B."/>
            <person name="Jarett J.K."/>
            <person name="Geller-Mcgrath D.E."/>
            <person name="Sieber C.M."/>
            <person name="Emerson J.B."/>
            <person name="Anantharaman K."/>
            <person name="Thomas B.C."/>
            <person name="Malmstrom R."/>
            <person name="Stieglmeier M."/>
            <person name="Klingl A."/>
            <person name="Woyke T."/>
            <person name="Ryan C.M."/>
            <person name="Banfield J.F."/>
        </authorList>
    </citation>
    <scope>NUCLEOTIDE SEQUENCE [LARGE SCALE GENOMIC DNA]</scope>
    <source>
        <strain evidence="3">CG10_big_fil_rev_8_21_14_0_10_37_15</strain>
    </source>
</reference>
<organism evidence="3 4">
    <name type="scientific">Candidatus Yanofskybacteria bacterium CG10_big_fil_rev_8_21_14_0_10_37_15</name>
    <dbReference type="NCBI Taxonomy" id="1975097"/>
    <lineage>
        <taxon>Bacteria</taxon>
        <taxon>Candidatus Yanofskyibacteriota</taxon>
    </lineage>
</organism>
<accession>A0A2H0R7W0</accession>
<dbReference type="InterPro" id="IPR035901">
    <property type="entry name" value="GIY-YIG_endonuc_sf"/>
</dbReference>
<dbReference type="Pfam" id="PF01541">
    <property type="entry name" value="GIY-YIG"/>
    <property type="match status" value="1"/>
</dbReference>
<evidence type="ECO:0000259" key="2">
    <source>
        <dbReference type="PROSITE" id="PS50164"/>
    </source>
</evidence>
<dbReference type="PROSITE" id="PS50164">
    <property type="entry name" value="GIY_YIG"/>
    <property type="match status" value="1"/>
</dbReference>
<dbReference type="EMBL" id="PCXP01000019">
    <property type="protein sequence ID" value="PIR41905.1"/>
    <property type="molecule type" value="Genomic_DNA"/>
</dbReference>
<dbReference type="PANTHER" id="PTHR34477">
    <property type="entry name" value="UPF0213 PROTEIN YHBQ"/>
    <property type="match status" value="1"/>
</dbReference>
<evidence type="ECO:0000313" key="4">
    <source>
        <dbReference type="Proteomes" id="UP000230208"/>
    </source>
</evidence>
<dbReference type="PANTHER" id="PTHR34477:SF1">
    <property type="entry name" value="UPF0213 PROTEIN YHBQ"/>
    <property type="match status" value="1"/>
</dbReference>
<comment type="caution">
    <text evidence="3">The sequence shown here is derived from an EMBL/GenBank/DDBJ whole genome shotgun (WGS) entry which is preliminary data.</text>
</comment>
<dbReference type="AlphaFoldDB" id="A0A2H0R7W0"/>
<dbReference type="SMART" id="SM00465">
    <property type="entry name" value="GIYc"/>
    <property type="match status" value="1"/>
</dbReference>
<dbReference type="Gene3D" id="3.40.1440.10">
    <property type="entry name" value="GIY-YIG endonuclease"/>
    <property type="match status" value="1"/>
</dbReference>
<dbReference type="SUPFAM" id="SSF82771">
    <property type="entry name" value="GIY-YIG endonuclease"/>
    <property type="match status" value="1"/>
</dbReference>
<dbReference type="CDD" id="cd10449">
    <property type="entry name" value="GIY-YIG_SLX1_like"/>
    <property type="match status" value="1"/>
</dbReference>
<name>A0A2H0R7W0_9BACT</name>
<dbReference type="Proteomes" id="UP000230208">
    <property type="component" value="Unassembled WGS sequence"/>
</dbReference>
<gene>
    <name evidence="3" type="ORF">COV30_01405</name>
</gene>
<protein>
    <submittedName>
        <fullName evidence="3">Excinuclease ABC subunit C</fullName>
    </submittedName>
</protein>
<evidence type="ECO:0000313" key="3">
    <source>
        <dbReference type="EMBL" id="PIR41905.1"/>
    </source>
</evidence>
<comment type="similarity">
    <text evidence="1">Belongs to the UPF0213 family.</text>
</comment>
<feature type="domain" description="GIY-YIG" evidence="2">
    <location>
        <begin position="1"/>
        <end position="76"/>
    </location>
</feature>
<sequence length="88" mass="10709">MFFFIYLIESKKTGELYIGYSNDLKKRLEEHNNGENRSTKHGCPWKLIYYEACINQRDALRREKYLKTSQGSRLLKSRIKEYFYSRRS</sequence>
<dbReference type="InterPro" id="IPR050190">
    <property type="entry name" value="UPF0213_domain"/>
</dbReference>